<dbReference type="PANTHER" id="PTHR13468">
    <property type="entry name" value="DEK PROTEIN"/>
    <property type="match status" value="1"/>
</dbReference>
<feature type="compositionally biased region" description="Basic and acidic residues" evidence="7">
    <location>
        <begin position="531"/>
        <end position="542"/>
    </location>
</feature>
<feature type="compositionally biased region" description="Polar residues" evidence="7">
    <location>
        <begin position="353"/>
        <end position="364"/>
    </location>
</feature>
<feature type="compositionally biased region" description="Basic and acidic residues" evidence="7">
    <location>
        <begin position="508"/>
        <end position="523"/>
    </location>
</feature>
<keyword evidence="10" id="KW-1185">Reference proteome</keyword>
<evidence type="ECO:0000256" key="3">
    <source>
        <dbReference type="ARBA" id="ARBA00023015"/>
    </source>
</evidence>
<feature type="compositionally biased region" description="Basic and acidic residues" evidence="7">
    <location>
        <begin position="393"/>
        <end position="402"/>
    </location>
</feature>
<reference evidence="9" key="1">
    <citation type="journal article" date="2023" name="Science">
        <title>Elucidation of the pathway for biosynthesis of saponin adjuvants from the soapbark tree.</title>
        <authorList>
            <person name="Reed J."/>
            <person name="Orme A."/>
            <person name="El-Demerdash A."/>
            <person name="Owen C."/>
            <person name="Martin L.B.B."/>
            <person name="Misra R.C."/>
            <person name="Kikuchi S."/>
            <person name="Rejzek M."/>
            <person name="Martin A.C."/>
            <person name="Harkess A."/>
            <person name="Leebens-Mack J."/>
            <person name="Louveau T."/>
            <person name="Stephenson M.J."/>
            <person name="Osbourn A."/>
        </authorList>
    </citation>
    <scope>NUCLEOTIDE SEQUENCE</scope>
    <source>
        <strain evidence="9">S10</strain>
    </source>
</reference>
<name>A0AAD7P859_QUISA</name>
<proteinExistence type="predicted"/>
<dbReference type="Gene3D" id="1.10.10.60">
    <property type="entry name" value="Homeodomain-like"/>
    <property type="match status" value="1"/>
</dbReference>
<dbReference type="Proteomes" id="UP001163823">
    <property type="component" value="Chromosome 13"/>
</dbReference>
<dbReference type="InterPro" id="IPR014876">
    <property type="entry name" value="DEK_C"/>
</dbReference>
<keyword evidence="5" id="KW-0804">Transcription</keyword>
<evidence type="ECO:0000256" key="1">
    <source>
        <dbReference type="ARBA" id="ARBA00004604"/>
    </source>
</evidence>
<feature type="compositionally biased region" description="Low complexity" evidence="7">
    <location>
        <begin position="493"/>
        <end position="503"/>
    </location>
</feature>
<feature type="compositionally biased region" description="Low complexity" evidence="7">
    <location>
        <begin position="200"/>
        <end position="213"/>
    </location>
</feature>
<gene>
    <name evidence="9" type="ORF">O6P43_030696</name>
</gene>
<feature type="compositionally biased region" description="Basic and acidic residues" evidence="7">
    <location>
        <begin position="420"/>
        <end position="433"/>
    </location>
</feature>
<feature type="compositionally biased region" description="Acidic residues" evidence="7">
    <location>
        <begin position="610"/>
        <end position="637"/>
    </location>
</feature>
<accession>A0AAD7P859</accession>
<keyword evidence="4" id="KW-0238">DNA-binding</keyword>
<dbReference type="SUPFAM" id="SSF109715">
    <property type="entry name" value="DEK C-terminal domain"/>
    <property type="match status" value="1"/>
</dbReference>
<dbReference type="InterPro" id="IPR044198">
    <property type="entry name" value="DEK"/>
</dbReference>
<keyword evidence="2" id="KW-0156">Chromatin regulator</keyword>
<feature type="region of interest" description="Disordered" evidence="7">
    <location>
        <begin position="606"/>
        <end position="637"/>
    </location>
</feature>
<dbReference type="GO" id="GO:2000779">
    <property type="term" value="P:regulation of double-strand break repair"/>
    <property type="evidence" value="ECO:0007669"/>
    <property type="project" value="TreeGrafter"/>
</dbReference>
<feature type="compositionally biased region" description="Basic residues" evidence="7">
    <location>
        <begin position="135"/>
        <end position="153"/>
    </location>
</feature>
<feature type="region of interest" description="Disordered" evidence="7">
    <location>
        <begin position="336"/>
        <end position="558"/>
    </location>
</feature>
<feature type="compositionally biased region" description="Acidic residues" evidence="7">
    <location>
        <begin position="403"/>
        <end position="419"/>
    </location>
</feature>
<keyword evidence="3" id="KW-0805">Transcription regulation</keyword>
<feature type="compositionally biased region" description="Basic residues" evidence="7">
    <location>
        <begin position="164"/>
        <end position="173"/>
    </location>
</feature>
<sequence>MASETLEDKKAEEEATVEDKEGSEAVKEGNKAEDPEKKGVEHRGEEEKEQKEQESKGIGESEVRNVEEKGEEVKEEEEGGKDGAEKEETVEEEEKDEEEEKEGEAEEEEEKEGEEETDDEEVKEDEEAEVEASKKSKGGPKGSSKKVQSRSKRPRQDPVDQQKSKKRVGKKGRNNLDTKEPVTPASERPTRERKTVERYSAPSPGRSGRSSASKALSIEKGRGAQLKDIPNVAFKLSKRKLDDNLQILHTILFGKKAKAHSLKRNIGQFSGFVWVENEEKQRAKVKEKLDKCVKEKLVDFCDVLNIPINKANVKKEELSGKLLEFLESPHVTTNVLLADKEQKGQKRRRKVSPSKSAAEGSTETPAKKQKQTPIVGKKRKLSSEVEKDEDADKAEHSDAKDDFQEDHEGDSTPNDESDHEESKSQEEEEDKPKAPASIRKTLSKKIPKEGADGQTGDKSTPIKKGKTAKATMSPKKSTTKSTSEKSVPNRDTASASLSKSKGSASKKQKIEKENKRGVKEKSTSKKQTNKSNEKLSAKDQGKSKSSKKAKKEPSREEMHAVVVDILKEVDFNTATLSDILRQLGTHFGLDLMHRKAEVKDIITDVINSMSDEEDEEEEDEENPEAGDADQDDDDDDA</sequence>
<evidence type="ECO:0000256" key="6">
    <source>
        <dbReference type="ARBA" id="ARBA00023242"/>
    </source>
</evidence>
<evidence type="ECO:0000256" key="4">
    <source>
        <dbReference type="ARBA" id="ARBA00023125"/>
    </source>
</evidence>
<dbReference type="FunFam" id="1.10.10.60:FF:000220">
    <property type="entry name" value="DEK domain-containing chromatin associated protein"/>
    <property type="match status" value="1"/>
</dbReference>
<feature type="compositionally biased region" description="Basic and acidic residues" evidence="7">
    <location>
        <begin position="1"/>
        <end position="72"/>
    </location>
</feature>
<dbReference type="KEGG" id="qsa:O6P43_030696"/>
<feature type="compositionally biased region" description="Basic and acidic residues" evidence="7">
    <location>
        <begin position="188"/>
        <end position="197"/>
    </location>
</feature>
<evidence type="ECO:0000256" key="2">
    <source>
        <dbReference type="ARBA" id="ARBA00022853"/>
    </source>
</evidence>
<feature type="compositionally biased region" description="Basic and acidic residues" evidence="7">
    <location>
        <begin position="154"/>
        <end position="163"/>
    </location>
</feature>
<dbReference type="GO" id="GO:0003677">
    <property type="term" value="F:DNA binding"/>
    <property type="evidence" value="ECO:0007669"/>
    <property type="project" value="UniProtKB-KW"/>
</dbReference>
<keyword evidence="6" id="KW-0539">Nucleus</keyword>
<dbReference type="PROSITE" id="PS51998">
    <property type="entry name" value="DEK_C"/>
    <property type="match status" value="1"/>
</dbReference>
<evidence type="ECO:0000259" key="8">
    <source>
        <dbReference type="PROSITE" id="PS51998"/>
    </source>
</evidence>
<comment type="subcellular location">
    <subcellularLocation>
        <location evidence="1">Nucleus</location>
        <location evidence="1">Nucleolus</location>
    </subcellularLocation>
</comment>
<feature type="compositionally biased region" description="Low complexity" evidence="7">
    <location>
        <begin position="468"/>
        <end position="486"/>
    </location>
</feature>
<evidence type="ECO:0000256" key="7">
    <source>
        <dbReference type="SAM" id="MobiDB-lite"/>
    </source>
</evidence>
<dbReference type="Pfam" id="PF08766">
    <property type="entry name" value="DEK_C"/>
    <property type="match status" value="1"/>
</dbReference>
<evidence type="ECO:0000313" key="9">
    <source>
        <dbReference type="EMBL" id="KAJ7945671.1"/>
    </source>
</evidence>
<feature type="region of interest" description="Disordered" evidence="7">
    <location>
        <begin position="1"/>
        <end position="219"/>
    </location>
</feature>
<dbReference type="AlphaFoldDB" id="A0AAD7P859"/>
<dbReference type="EMBL" id="JARAOO010000013">
    <property type="protein sequence ID" value="KAJ7945671.1"/>
    <property type="molecule type" value="Genomic_DNA"/>
</dbReference>
<protein>
    <submittedName>
        <fullName evidence="9">Protein DEK</fullName>
    </submittedName>
</protein>
<comment type="caution">
    <text evidence="9">The sequence shown here is derived from an EMBL/GenBank/DDBJ whole genome shotgun (WGS) entry which is preliminary data.</text>
</comment>
<dbReference type="PANTHER" id="PTHR13468:SF1">
    <property type="entry name" value="PROTEIN DEK"/>
    <property type="match status" value="1"/>
</dbReference>
<feature type="domain" description="DEK-C" evidence="8">
    <location>
        <begin position="552"/>
        <end position="607"/>
    </location>
</feature>
<dbReference type="GO" id="GO:0042393">
    <property type="term" value="F:histone binding"/>
    <property type="evidence" value="ECO:0007669"/>
    <property type="project" value="TreeGrafter"/>
</dbReference>
<organism evidence="9 10">
    <name type="scientific">Quillaja saponaria</name>
    <name type="common">Soap bark tree</name>
    <dbReference type="NCBI Taxonomy" id="32244"/>
    <lineage>
        <taxon>Eukaryota</taxon>
        <taxon>Viridiplantae</taxon>
        <taxon>Streptophyta</taxon>
        <taxon>Embryophyta</taxon>
        <taxon>Tracheophyta</taxon>
        <taxon>Spermatophyta</taxon>
        <taxon>Magnoliopsida</taxon>
        <taxon>eudicotyledons</taxon>
        <taxon>Gunneridae</taxon>
        <taxon>Pentapetalae</taxon>
        <taxon>rosids</taxon>
        <taxon>fabids</taxon>
        <taxon>Fabales</taxon>
        <taxon>Quillajaceae</taxon>
        <taxon>Quillaja</taxon>
    </lineage>
</organism>
<evidence type="ECO:0000313" key="10">
    <source>
        <dbReference type="Proteomes" id="UP001163823"/>
    </source>
</evidence>
<dbReference type="GO" id="GO:0005730">
    <property type="term" value="C:nucleolus"/>
    <property type="evidence" value="ECO:0007669"/>
    <property type="project" value="UniProtKB-SubCell"/>
</dbReference>
<feature type="compositionally biased region" description="Acidic residues" evidence="7">
    <location>
        <begin position="88"/>
        <end position="130"/>
    </location>
</feature>
<dbReference type="GO" id="GO:0006325">
    <property type="term" value="P:chromatin organization"/>
    <property type="evidence" value="ECO:0007669"/>
    <property type="project" value="UniProtKB-KW"/>
</dbReference>
<evidence type="ECO:0000256" key="5">
    <source>
        <dbReference type="ARBA" id="ARBA00023163"/>
    </source>
</evidence>